<dbReference type="InterPro" id="IPR039420">
    <property type="entry name" value="WalR-like"/>
</dbReference>
<protein>
    <submittedName>
        <fullName evidence="3">DNA-binding response regulator</fullName>
    </submittedName>
</protein>
<dbReference type="RefSeq" id="WP_204010374.1">
    <property type="nucleotide sequence ID" value="NZ_BOPG01000098.1"/>
</dbReference>
<dbReference type="InterPro" id="IPR016032">
    <property type="entry name" value="Sig_transdc_resp-reg_C-effctor"/>
</dbReference>
<dbReference type="EMBL" id="BOPG01000098">
    <property type="protein sequence ID" value="GIJ63571.1"/>
    <property type="molecule type" value="Genomic_DNA"/>
</dbReference>
<dbReference type="GO" id="GO:0003677">
    <property type="term" value="F:DNA binding"/>
    <property type="evidence" value="ECO:0007669"/>
    <property type="project" value="UniProtKB-KW"/>
</dbReference>
<gene>
    <name evidence="3" type="primary">desR_9</name>
    <name evidence="3" type="ORF">Vau01_110870</name>
</gene>
<name>A0A8J3ZGU9_9ACTN</name>
<dbReference type="SUPFAM" id="SSF52172">
    <property type="entry name" value="CheY-like"/>
    <property type="match status" value="1"/>
</dbReference>
<dbReference type="SMART" id="SM00421">
    <property type="entry name" value="HTH_LUXR"/>
    <property type="match status" value="1"/>
</dbReference>
<dbReference type="Gene3D" id="1.10.10.10">
    <property type="entry name" value="Winged helix-like DNA-binding domain superfamily/Winged helix DNA-binding domain"/>
    <property type="match status" value="1"/>
</dbReference>
<dbReference type="SUPFAM" id="SSF46894">
    <property type="entry name" value="C-terminal effector domain of the bipartite response regulators"/>
    <property type="match status" value="1"/>
</dbReference>
<sequence>MAFIHPDVGSEAFFNLAPSAPTTAPNHSHAPRTYIKIEKALPVIRVLLLEDEHCRNRGLAGLLAREQGIAVIGAADIDSDLTAVPELLPQVVIVNSDYMVSQILPAAADLRAALPACAVIVLCDPTKRGMLPSRRRADWLSYLVRDIPVPALAAVIGRAAAGTRVIDPRLEVAATCTEKPVSTREWEVLGLAAQGETIADIAHRLFLSLGTVRNHISAVITKTGARNRLDAIRIARKDGWLH</sequence>
<dbReference type="PROSITE" id="PS50043">
    <property type="entry name" value="HTH_LUXR_2"/>
    <property type="match status" value="1"/>
</dbReference>
<proteinExistence type="predicted"/>
<accession>A0A8J3ZGU9</accession>
<dbReference type="InterPro" id="IPR000792">
    <property type="entry name" value="Tscrpt_reg_LuxR_C"/>
</dbReference>
<dbReference type="AlphaFoldDB" id="A0A8J3ZGU9"/>
<dbReference type="InterPro" id="IPR011006">
    <property type="entry name" value="CheY-like_superfamily"/>
</dbReference>
<dbReference type="GO" id="GO:0006355">
    <property type="term" value="P:regulation of DNA-templated transcription"/>
    <property type="evidence" value="ECO:0007669"/>
    <property type="project" value="InterPro"/>
</dbReference>
<evidence type="ECO:0000256" key="1">
    <source>
        <dbReference type="ARBA" id="ARBA00023125"/>
    </source>
</evidence>
<keyword evidence="4" id="KW-1185">Reference proteome</keyword>
<dbReference type="PANTHER" id="PTHR43214">
    <property type="entry name" value="TWO-COMPONENT RESPONSE REGULATOR"/>
    <property type="match status" value="1"/>
</dbReference>
<dbReference type="PRINTS" id="PR00038">
    <property type="entry name" value="HTHLUXR"/>
</dbReference>
<dbReference type="InterPro" id="IPR036388">
    <property type="entry name" value="WH-like_DNA-bd_sf"/>
</dbReference>
<evidence type="ECO:0000259" key="2">
    <source>
        <dbReference type="PROSITE" id="PS50043"/>
    </source>
</evidence>
<comment type="caution">
    <text evidence="3">The sequence shown here is derived from an EMBL/GenBank/DDBJ whole genome shotgun (WGS) entry which is preliminary data.</text>
</comment>
<reference evidence="3" key="1">
    <citation type="submission" date="2021-01" db="EMBL/GenBank/DDBJ databases">
        <title>Whole genome shotgun sequence of Virgisporangium aurantiacum NBRC 16421.</title>
        <authorList>
            <person name="Komaki H."/>
            <person name="Tamura T."/>
        </authorList>
    </citation>
    <scope>NUCLEOTIDE SEQUENCE</scope>
    <source>
        <strain evidence="3">NBRC 16421</strain>
    </source>
</reference>
<dbReference type="PANTHER" id="PTHR43214:SF42">
    <property type="entry name" value="TRANSCRIPTIONAL REGULATORY PROTEIN DESR"/>
    <property type="match status" value="1"/>
</dbReference>
<organism evidence="3 4">
    <name type="scientific">Virgisporangium aurantiacum</name>
    <dbReference type="NCBI Taxonomy" id="175570"/>
    <lineage>
        <taxon>Bacteria</taxon>
        <taxon>Bacillati</taxon>
        <taxon>Actinomycetota</taxon>
        <taxon>Actinomycetes</taxon>
        <taxon>Micromonosporales</taxon>
        <taxon>Micromonosporaceae</taxon>
        <taxon>Virgisporangium</taxon>
    </lineage>
</organism>
<dbReference type="Gene3D" id="3.40.50.2300">
    <property type="match status" value="1"/>
</dbReference>
<feature type="domain" description="HTH luxR-type" evidence="2">
    <location>
        <begin position="174"/>
        <end position="239"/>
    </location>
</feature>
<evidence type="ECO:0000313" key="3">
    <source>
        <dbReference type="EMBL" id="GIJ63571.1"/>
    </source>
</evidence>
<dbReference type="Pfam" id="PF00196">
    <property type="entry name" value="GerE"/>
    <property type="match status" value="1"/>
</dbReference>
<keyword evidence="1 3" id="KW-0238">DNA-binding</keyword>
<dbReference type="Proteomes" id="UP000612585">
    <property type="component" value="Unassembled WGS sequence"/>
</dbReference>
<evidence type="ECO:0000313" key="4">
    <source>
        <dbReference type="Proteomes" id="UP000612585"/>
    </source>
</evidence>
<dbReference type="CDD" id="cd06170">
    <property type="entry name" value="LuxR_C_like"/>
    <property type="match status" value="1"/>
</dbReference>